<keyword evidence="2" id="KW-1185">Reference proteome</keyword>
<sequence length="28" mass="3219">MLVFQSFNFAREGYLKTSNLDRAHGKST</sequence>
<name>A0A7I4DJL8_PHYPA</name>
<reference evidence="1 2" key="1">
    <citation type="journal article" date="2008" name="Science">
        <title>The Physcomitrella genome reveals evolutionary insights into the conquest of land by plants.</title>
        <authorList>
            <person name="Rensing S."/>
            <person name="Lang D."/>
            <person name="Zimmer A."/>
            <person name="Terry A."/>
            <person name="Salamov A."/>
            <person name="Shapiro H."/>
            <person name="Nishiyama T."/>
            <person name="Perroud P.-F."/>
            <person name="Lindquist E."/>
            <person name="Kamisugi Y."/>
            <person name="Tanahashi T."/>
            <person name="Sakakibara K."/>
            <person name="Fujita T."/>
            <person name="Oishi K."/>
            <person name="Shin-I T."/>
            <person name="Kuroki Y."/>
            <person name="Toyoda A."/>
            <person name="Suzuki Y."/>
            <person name="Hashimoto A."/>
            <person name="Yamaguchi K."/>
            <person name="Sugano A."/>
            <person name="Kohara Y."/>
            <person name="Fujiyama A."/>
            <person name="Anterola A."/>
            <person name="Aoki S."/>
            <person name="Ashton N."/>
            <person name="Barbazuk W.B."/>
            <person name="Barker E."/>
            <person name="Bennetzen J."/>
            <person name="Bezanilla M."/>
            <person name="Blankenship R."/>
            <person name="Cho S.H."/>
            <person name="Dutcher S."/>
            <person name="Estelle M."/>
            <person name="Fawcett J.A."/>
            <person name="Gundlach H."/>
            <person name="Hanada K."/>
            <person name="Heyl A."/>
            <person name="Hicks K.A."/>
            <person name="Hugh J."/>
            <person name="Lohr M."/>
            <person name="Mayer K."/>
            <person name="Melkozernov A."/>
            <person name="Murata T."/>
            <person name="Nelson D."/>
            <person name="Pils B."/>
            <person name="Prigge M."/>
            <person name="Reiss B."/>
            <person name="Renner T."/>
            <person name="Rombauts S."/>
            <person name="Rushton P."/>
            <person name="Sanderfoot A."/>
            <person name="Schween G."/>
            <person name="Shiu S.-H."/>
            <person name="Stueber K."/>
            <person name="Theodoulou F.L."/>
            <person name="Tu H."/>
            <person name="Van de Peer Y."/>
            <person name="Verrier P.J."/>
            <person name="Waters E."/>
            <person name="Wood A."/>
            <person name="Yang L."/>
            <person name="Cove D."/>
            <person name="Cuming A."/>
            <person name="Hasebe M."/>
            <person name="Lucas S."/>
            <person name="Mishler D.B."/>
            <person name="Reski R."/>
            <person name="Grigoriev I."/>
            <person name="Quatrano R.S."/>
            <person name="Boore J.L."/>
        </authorList>
    </citation>
    <scope>NUCLEOTIDE SEQUENCE [LARGE SCALE GENOMIC DNA]</scope>
    <source>
        <strain evidence="1 2">cv. Gransden 2004</strain>
    </source>
</reference>
<dbReference type="EnsemblPlants" id="Pp3c4_17610V3.3">
    <property type="protein sequence ID" value="Pp3c4_17610V3.3"/>
    <property type="gene ID" value="Pp3c4_17610"/>
</dbReference>
<evidence type="ECO:0000313" key="1">
    <source>
        <dbReference type="EnsemblPlants" id="Pp3c4_17610V3.3"/>
    </source>
</evidence>
<dbReference type="EMBL" id="ABEU02000004">
    <property type="status" value="NOT_ANNOTATED_CDS"/>
    <property type="molecule type" value="Genomic_DNA"/>
</dbReference>
<dbReference type="AlphaFoldDB" id="A0A7I4DJL8"/>
<reference evidence="1 2" key="2">
    <citation type="journal article" date="2018" name="Plant J.">
        <title>The Physcomitrella patens chromosome-scale assembly reveals moss genome structure and evolution.</title>
        <authorList>
            <person name="Lang D."/>
            <person name="Ullrich K.K."/>
            <person name="Murat F."/>
            <person name="Fuchs J."/>
            <person name="Jenkins J."/>
            <person name="Haas F.B."/>
            <person name="Piednoel M."/>
            <person name="Gundlach H."/>
            <person name="Van Bel M."/>
            <person name="Meyberg R."/>
            <person name="Vives C."/>
            <person name="Morata J."/>
            <person name="Symeonidi A."/>
            <person name="Hiss M."/>
            <person name="Muchero W."/>
            <person name="Kamisugi Y."/>
            <person name="Saleh O."/>
            <person name="Blanc G."/>
            <person name="Decker E.L."/>
            <person name="van Gessel N."/>
            <person name="Grimwood J."/>
            <person name="Hayes R.D."/>
            <person name="Graham S.W."/>
            <person name="Gunter L.E."/>
            <person name="McDaniel S.F."/>
            <person name="Hoernstein S.N.W."/>
            <person name="Larsson A."/>
            <person name="Li F.W."/>
            <person name="Perroud P.F."/>
            <person name="Phillips J."/>
            <person name="Ranjan P."/>
            <person name="Rokshar D.S."/>
            <person name="Rothfels C.J."/>
            <person name="Schneider L."/>
            <person name="Shu S."/>
            <person name="Stevenson D.W."/>
            <person name="Thummler F."/>
            <person name="Tillich M."/>
            <person name="Villarreal Aguilar J.C."/>
            <person name="Widiez T."/>
            <person name="Wong G.K."/>
            <person name="Wymore A."/>
            <person name="Zhang Y."/>
            <person name="Zimmer A.D."/>
            <person name="Quatrano R.S."/>
            <person name="Mayer K.F.X."/>
            <person name="Goodstein D."/>
            <person name="Casacuberta J.M."/>
            <person name="Vandepoele K."/>
            <person name="Reski R."/>
            <person name="Cuming A.C."/>
            <person name="Tuskan G.A."/>
            <person name="Maumus F."/>
            <person name="Salse J."/>
            <person name="Schmutz J."/>
            <person name="Rensing S.A."/>
        </authorList>
    </citation>
    <scope>NUCLEOTIDE SEQUENCE [LARGE SCALE GENOMIC DNA]</scope>
    <source>
        <strain evidence="1 2">cv. Gransden 2004</strain>
    </source>
</reference>
<protein>
    <submittedName>
        <fullName evidence="1">Uncharacterized protein</fullName>
    </submittedName>
</protein>
<organism evidence="1 2">
    <name type="scientific">Physcomitrium patens</name>
    <name type="common">Spreading-leaved earth moss</name>
    <name type="synonym">Physcomitrella patens</name>
    <dbReference type="NCBI Taxonomy" id="3218"/>
    <lineage>
        <taxon>Eukaryota</taxon>
        <taxon>Viridiplantae</taxon>
        <taxon>Streptophyta</taxon>
        <taxon>Embryophyta</taxon>
        <taxon>Bryophyta</taxon>
        <taxon>Bryophytina</taxon>
        <taxon>Bryopsida</taxon>
        <taxon>Funariidae</taxon>
        <taxon>Funariales</taxon>
        <taxon>Funariaceae</taxon>
        <taxon>Physcomitrium</taxon>
    </lineage>
</organism>
<accession>A0A7I4DJL8</accession>
<dbReference type="Gramene" id="Pp3c4_17610V3.3">
    <property type="protein sequence ID" value="Pp3c4_17610V3.3"/>
    <property type="gene ID" value="Pp3c4_17610"/>
</dbReference>
<proteinExistence type="predicted"/>
<dbReference type="Proteomes" id="UP000006727">
    <property type="component" value="Chromosome 4"/>
</dbReference>
<evidence type="ECO:0000313" key="2">
    <source>
        <dbReference type="Proteomes" id="UP000006727"/>
    </source>
</evidence>
<reference evidence="1" key="3">
    <citation type="submission" date="2020-12" db="UniProtKB">
        <authorList>
            <consortium name="EnsemblPlants"/>
        </authorList>
    </citation>
    <scope>IDENTIFICATION</scope>
</reference>